<dbReference type="InterPro" id="IPR001261">
    <property type="entry name" value="ArgE/DapE_CS"/>
</dbReference>
<gene>
    <name evidence="7" type="ORF">EGH25_05380</name>
</gene>
<evidence type="ECO:0000259" key="6">
    <source>
        <dbReference type="Pfam" id="PF07687"/>
    </source>
</evidence>
<dbReference type="InterPro" id="IPR036264">
    <property type="entry name" value="Bact_exopeptidase_dim_dom"/>
</dbReference>
<dbReference type="EMBL" id="RKLV01000004">
    <property type="protein sequence ID" value="MCX2818782.1"/>
    <property type="molecule type" value="Genomic_DNA"/>
</dbReference>
<sequence length="353" mass="37763">MNTTDPVEFLDDTVRIRSHESTEEMRDYLLENVSGTREHPSGCVVAEKGEGDETVVLNSHMDTVAPHIAYGRDGDVVRGRGSCDAKGPLSAMVSAYERFDAVDARTVRLVVSPDEETLSRGLHDYLNAEGGGFDFAVVGEPTSLDVCTAAKGRFEATVELHGESAHAAGDGGTNAVSCAAEAVGRLESIEPSYDELLGGSRLTVTRIEGGETPNRVPENATLRIDRRPVPPETAEGFVSLVEESLDGIDCGYDVRLADRPTPFLEAFRTDEGNGHVRRFRSAVEEAVGGTCVRPFGAATEASYLARHAPVVVFGPGGIQEGDGTPIAHSEREYVGVEEVRGAAEALTRFLNNE</sequence>
<dbReference type="SUPFAM" id="SSF53187">
    <property type="entry name" value="Zn-dependent exopeptidases"/>
    <property type="match status" value="1"/>
</dbReference>
<comment type="similarity">
    <text evidence="2">Belongs to the peptidase M20A family.</text>
</comment>
<evidence type="ECO:0000256" key="2">
    <source>
        <dbReference type="ARBA" id="ARBA00006247"/>
    </source>
</evidence>
<evidence type="ECO:0000313" key="8">
    <source>
        <dbReference type="Proteomes" id="UP001149411"/>
    </source>
</evidence>
<accession>A0A9Q4GGK2</accession>
<dbReference type="RefSeq" id="WP_266086622.1">
    <property type="nucleotide sequence ID" value="NZ_RKLV01000004.1"/>
</dbReference>
<evidence type="ECO:0000256" key="3">
    <source>
        <dbReference type="ARBA" id="ARBA00022723"/>
    </source>
</evidence>
<keyword evidence="5" id="KW-0862">Zinc</keyword>
<keyword evidence="4" id="KW-0378">Hydrolase</keyword>
<keyword evidence="3" id="KW-0479">Metal-binding</keyword>
<dbReference type="GO" id="GO:0046872">
    <property type="term" value="F:metal ion binding"/>
    <property type="evidence" value="ECO:0007669"/>
    <property type="project" value="UniProtKB-KW"/>
</dbReference>
<keyword evidence="8" id="KW-1185">Reference proteome</keyword>
<dbReference type="PANTHER" id="PTHR43808:SF8">
    <property type="entry name" value="PEPTIDASE M20 DIMERISATION DOMAIN-CONTAINING PROTEIN"/>
    <property type="match status" value="1"/>
</dbReference>
<dbReference type="Proteomes" id="UP001149411">
    <property type="component" value="Unassembled WGS sequence"/>
</dbReference>
<reference evidence="7" key="1">
    <citation type="submission" date="2022-09" db="EMBL/GenBank/DDBJ databases">
        <title>Haloadaptaus new haloarchaeum isolated from saline soil.</title>
        <authorList>
            <person name="Duran-Viseras A."/>
            <person name="Sanchez-Porro C."/>
            <person name="Ventosa A."/>
        </authorList>
    </citation>
    <scope>NUCLEOTIDE SEQUENCE</scope>
    <source>
        <strain evidence="7">F3-133</strain>
    </source>
</reference>
<protein>
    <submittedName>
        <fullName evidence="7">M20/M25/M40 family metallo-hydrolase</fullName>
    </submittedName>
</protein>
<dbReference type="Pfam" id="PF01546">
    <property type="entry name" value="Peptidase_M20"/>
    <property type="match status" value="1"/>
</dbReference>
<dbReference type="InterPro" id="IPR002933">
    <property type="entry name" value="Peptidase_M20"/>
</dbReference>
<dbReference type="Gene3D" id="3.30.70.360">
    <property type="match status" value="1"/>
</dbReference>
<dbReference type="GO" id="GO:0016787">
    <property type="term" value="F:hydrolase activity"/>
    <property type="evidence" value="ECO:0007669"/>
    <property type="project" value="UniProtKB-KW"/>
</dbReference>
<proteinExistence type="inferred from homology"/>
<dbReference type="Gene3D" id="3.40.630.10">
    <property type="entry name" value="Zn peptidases"/>
    <property type="match status" value="1"/>
</dbReference>
<dbReference type="PROSITE" id="PS00759">
    <property type="entry name" value="ARGE_DAPE_CPG2_2"/>
    <property type="match status" value="1"/>
</dbReference>
<dbReference type="InterPro" id="IPR050072">
    <property type="entry name" value="Peptidase_M20A"/>
</dbReference>
<dbReference type="PANTHER" id="PTHR43808">
    <property type="entry name" value="ACETYLORNITHINE DEACETYLASE"/>
    <property type="match status" value="1"/>
</dbReference>
<dbReference type="InterPro" id="IPR011650">
    <property type="entry name" value="Peptidase_M20_dimer"/>
</dbReference>
<organism evidence="7 8">
    <name type="scientific">Halorutilus salinus</name>
    <dbReference type="NCBI Taxonomy" id="2487751"/>
    <lineage>
        <taxon>Archaea</taxon>
        <taxon>Methanobacteriati</taxon>
        <taxon>Methanobacteriota</taxon>
        <taxon>Stenosarchaea group</taxon>
        <taxon>Halobacteria</taxon>
        <taxon>Halorutilales</taxon>
        <taxon>Halorutilaceae</taxon>
        <taxon>Halorutilus</taxon>
    </lineage>
</organism>
<dbReference type="SUPFAM" id="SSF55031">
    <property type="entry name" value="Bacterial exopeptidase dimerisation domain"/>
    <property type="match status" value="1"/>
</dbReference>
<comment type="cofactor">
    <cofactor evidence="1">
        <name>Zn(2+)</name>
        <dbReference type="ChEBI" id="CHEBI:29105"/>
    </cofactor>
</comment>
<comment type="caution">
    <text evidence="7">The sequence shown here is derived from an EMBL/GenBank/DDBJ whole genome shotgun (WGS) entry which is preliminary data.</text>
</comment>
<dbReference type="Pfam" id="PF07687">
    <property type="entry name" value="M20_dimer"/>
    <property type="match status" value="1"/>
</dbReference>
<feature type="domain" description="Peptidase M20 dimerisation" evidence="6">
    <location>
        <begin position="149"/>
        <end position="245"/>
    </location>
</feature>
<evidence type="ECO:0000256" key="1">
    <source>
        <dbReference type="ARBA" id="ARBA00001947"/>
    </source>
</evidence>
<evidence type="ECO:0000256" key="5">
    <source>
        <dbReference type="ARBA" id="ARBA00022833"/>
    </source>
</evidence>
<evidence type="ECO:0000313" key="7">
    <source>
        <dbReference type="EMBL" id="MCX2818782.1"/>
    </source>
</evidence>
<dbReference type="AlphaFoldDB" id="A0A9Q4GGK2"/>
<name>A0A9Q4GGK2_9EURY</name>
<evidence type="ECO:0000256" key="4">
    <source>
        <dbReference type="ARBA" id="ARBA00022801"/>
    </source>
</evidence>